<name>A0A8S9V5D0_PHYIN</name>
<dbReference type="Proteomes" id="UP000704712">
    <property type="component" value="Unassembled WGS sequence"/>
</dbReference>
<dbReference type="EMBL" id="JAACNO010000370">
    <property type="protein sequence ID" value="KAF4148051.1"/>
    <property type="molecule type" value="Genomic_DNA"/>
</dbReference>
<dbReference type="AlphaFoldDB" id="A0A8S9V5D0"/>
<evidence type="ECO:0000313" key="2">
    <source>
        <dbReference type="Proteomes" id="UP000704712"/>
    </source>
</evidence>
<organism evidence="1 2">
    <name type="scientific">Phytophthora infestans</name>
    <name type="common">Potato late blight agent</name>
    <name type="synonym">Botrytis infestans</name>
    <dbReference type="NCBI Taxonomy" id="4787"/>
    <lineage>
        <taxon>Eukaryota</taxon>
        <taxon>Sar</taxon>
        <taxon>Stramenopiles</taxon>
        <taxon>Oomycota</taxon>
        <taxon>Peronosporomycetes</taxon>
        <taxon>Peronosporales</taxon>
        <taxon>Peronosporaceae</taxon>
        <taxon>Phytophthora</taxon>
    </lineage>
</organism>
<protein>
    <submittedName>
        <fullName evidence="1">Uncharacterized protein</fullName>
    </submittedName>
</protein>
<evidence type="ECO:0000313" key="1">
    <source>
        <dbReference type="EMBL" id="KAF4148051.1"/>
    </source>
</evidence>
<proteinExistence type="predicted"/>
<comment type="caution">
    <text evidence="1">The sequence shown here is derived from an EMBL/GenBank/DDBJ whole genome shotgun (WGS) entry which is preliminary data.</text>
</comment>
<reference evidence="1" key="1">
    <citation type="submission" date="2020-03" db="EMBL/GenBank/DDBJ databases">
        <title>Hybrid Assembly of Korean Phytophthora infestans isolates.</title>
        <authorList>
            <person name="Prokchorchik M."/>
            <person name="Lee Y."/>
            <person name="Seo J."/>
            <person name="Cho J.-H."/>
            <person name="Park Y.-E."/>
            <person name="Jang D.-C."/>
            <person name="Im J.-S."/>
            <person name="Choi J.-G."/>
            <person name="Park H.-J."/>
            <person name="Lee G.-B."/>
            <person name="Lee Y.-G."/>
            <person name="Hong S.-Y."/>
            <person name="Cho K."/>
            <person name="Sohn K.H."/>
        </authorList>
    </citation>
    <scope>NUCLEOTIDE SEQUENCE</scope>
    <source>
        <strain evidence="1">KR_2_A2</strain>
    </source>
</reference>
<gene>
    <name evidence="1" type="ORF">GN958_ATG02745</name>
</gene>
<accession>A0A8S9V5D0</accession>
<sequence>MTKRKLQEKHGTFTHNHAVSPAAFAAYPTSHGLKDPIVSARVDGMLAVGAKRSRIYDYLLEHDQNVIQVDVDSLVRGHASSVSNIDGIEATAREIAAFAAADSESMSTVAETKLGKLGLFH</sequence>